<dbReference type="EMBL" id="CP022684">
    <property type="protein sequence ID" value="AUM11883.1"/>
    <property type="molecule type" value="Genomic_DNA"/>
</dbReference>
<evidence type="ECO:0000256" key="1">
    <source>
        <dbReference type="ARBA" id="ARBA00006611"/>
    </source>
</evidence>
<dbReference type="Gene3D" id="3.40.50.300">
    <property type="entry name" value="P-loop containing nucleotide triphosphate hydrolases"/>
    <property type="match status" value="1"/>
</dbReference>
<keyword evidence="6" id="KW-1185">Reference proteome</keyword>
<dbReference type="FunFam" id="3.30.300.160:FF:000002">
    <property type="entry name" value="Type II secretion system protein E"/>
    <property type="match status" value="1"/>
</dbReference>
<dbReference type="InterPro" id="IPR001482">
    <property type="entry name" value="T2SS/T4SS_dom"/>
</dbReference>
<accession>A0A2K9LHY8</accession>
<dbReference type="PANTHER" id="PTHR30258:SF2">
    <property type="entry name" value="COMG OPERON PROTEIN 1"/>
    <property type="match status" value="1"/>
</dbReference>
<protein>
    <recommendedName>
        <fullName evidence="4">Bacterial type II secretion system protein E domain-containing protein</fullName>
    </recommendedName>
</protein>
<dbReference type="SUPFAM" id="SSF52540">
    <property type="entry name" value="P-loop containing nucleoside triphosphate hydrolases"/>
    <property type="match status" value="1"/>
</dbReference>
<dbReference type="SUPFAM" id="SSF160246">
    <property type="entry name" value="EspE N-terminal domain-like"/>
    <property type="match status" value="1"/>
</dbReference>
<sequence length="599" mass="66570">MAPSLEMQSTPMMATLKKEHGPQCRCSDPISNSEELRKHQQSFYKFTSRPLGEILQELGLLSADQLTRALREQSVSHKRLGEILVDQGVLNRDAVLRGLCERFGVPYVNLRQFDVDPKAVAVVPGHFARKHMVMPVLLDSDRLLVAVTDPSDTELINMLRFITGKVLEFCIASSEDIAYAISSYYGGQEMQSALDDLAVFSSDEPFHLDADSEEVLGTERPVVQLVQSVISDAMARRASDIHIRPRESVVELYFRVDGVMQHIRSFNKKLLPAVVSRIKIVGNMDISEHRLPQDGRSRIHYLDKTVDLRLSIIPMIHGESVVIRLLDTQFALKSLEGLGFDGRDAEELRHLLTRNNGIFLVTGPTGSGKSTTLYTALDHIRSTNVNVITVEDPVEYHVDGISQIQVNHDTGYSFARALRHILRHDPDVIMVGEIRDEETAKMAVESALTGHLVLSTLHTNDAATTVTRLTEIGVEPYLVNSSLIGVLAQRLVRCNCVHCLAEEAIDPSVRKLLGVAEDEVFYKGRGCDLCHNTGVSGRMAVYELLVMTPLLRGLLSQQVSADAIAEQAVRDGMTPLTQSALKVARSRKIPLSEVYRVRL</sequence>
<dbReference type="Pfam" id="PF05157">
    <property type="entry name" value="MshEN"/>
    <property type="match status" value="1"/>
</dbReference>
<evidence type="ECO:0000313" key="6">
    <source>
        <dbReference type="Proteomes" id="UP000235116"/>
    </source>
</evidence>
<dbReference type="KEGG" id="kak:Kalk_05340"/>
<evidence type="ECO:0000313" key="5">
    <source>
        <dbReference type="EMBL" id="AUM11883.1"/>
    </source>
</evidence>
<dbReference type="CDD" id="cd01129">
    <property type="entry name" value="PulE-GspE-like"/>
    <property type="match status" value="1"/>
</dbReference>
<dbReference type="Gene3D" id="3.30.300.160">
    <property type="entry name" value="Type II secretion system, protein E, N-terminal domain"/>
    <property type="match status" value="1"/>
</dbReference>
<feature type="domain" description="Bacterial type II secretion system protein E" evidence="4">
    <location>
        <begin position="422"/>
        <end position="436"/>
    </location>
</feature>
<dbReference type="GO" id="GO:0005524">
    <property type="term" value="F:ATP binding"/>
    <property type="evidence" value="ECO:0007669"/>
    <property type="project" value="UniProtKB-KW"/>
</dbReference>
<dbReference type="PANTHER" id="PTHR30258">
    <property type="entry name" value="TYPE II SECRETION SYSTEM PROTEIN GSPE-RELATED"/>
    <property type="match status" value="1"/>
</dbReference>
<dbReference type="InterPro" id="IPR037257">
    <property type="entry name" value="T2SS_E_N_sf"/>
</dbReference>
<keyword evidence="3" id="KW-0067">ATP-binding</keyword>
<dbReference type="InterPro" id="IPR027417">
    <property type="entry name" value="P-loop_NTPase"/>
</dbReference>
<dbReference type="PROSITE" id="PS00662">
    <property type="entry name" value="T2SP_E"/>
    <property type="match status" value="1"/>
</dbReference>
<name>A0A2K9LHY8_9GAMM</name>
<dbReference type="InterPro" id="IPR007831">
    <property type="entry name" value="T2SS_GspE_N"/>
</dbReference>
<evidence type="ECO:0000256" key="2">
    <source>
        <dbReference type="ARBA" id="ARBA00022741"/>
    </source>
</evidence>
<evidence type="ECO:0000256" key="3">
    <source>
        <dbReference type="ARBA" id="ARBA00022840"/>
    </source>
</evidence>
<proteinExistence type="inferred from homology"/>
<dbReference type="GO" id="GO:0005886">
    <property type="term" value="C:plasma membrane"/>
    <property type="evidence" value="ECO:0007669"/>
    <property type="project" value="TreeGrafter"/>
</dbReference>
<dbReference type="Proteomes" id="UP000235116">
    <property type="component" value="Chromosome"/>
</dbReference>
<comment type="similarity">
    <text evidence="1">Belongs to the GSP E family.</text>
</comment>
<dbReference type="GO" id="GO:0016887">
    <property type="term" value="F:ATP hydrolysis activity"/>
    <property type="evidence" value="ECO:0007669"/>
    <property type="project" value="TreeGrafter"/>
</dbReference>
<dbReference type="Pfam" id="PF00437">
    <property type="entry name" value="T2SSE"/>
    <property type="match status" value="1"/>
</dbReference>
<dbReference type="Gene3D" id="3.30.450.90">
    <property type="match status" value="1"/>
</dbReference>
<evidence type="ECO:0000259" key="4">
    <source>
        <dbReference type="PROSITE" id="PS00662"/>
    </source>
</evidence>
<organism evidence="5 6">
    <name type="scientific">Ketobacter alkanivorans</name>
    <dbReference type="NCBI Taxonomy" id="1917421"/>
    <lineage>
        <taxon>Bacteria</taxon>
        <taxon>Pseudomonadati</taxon>
        <taxon>Pseudomonadota</taxon>
        <taxon>Gammaproteobacteria</taxon>
        <taxon>Pseudomonadales</taxon>
        <taxon>Ketobacteraceae</taxon>
        <taxon>Ketobacter</taxon>
    </lineage>
</organism>
<gene>
    <name evidence="5" type="ORF">Kalk_05340</name>
</gene>
<dbReference type="AlphaFoldDB" id="A0A2K9LHY8"/>
<keyword evidence="2" id="KW-0547">Nucleotide-binding</keyword>
<reference evidence="6" key="1">
    <citation type="submission" date="2017-08" db="EMBL/GenBank/DDBJ databases">
        <title>Direct submision.</title>
        <authorList>
            <person name="Kim S.-J."/>
            <person name="Rhee S.-K."/>
        </authorList>
    </citation>
    <scope>NUCLEOTIDE SEQUENCE [LARGE SCALE GENOMIC DNA]</scope>
    <source>
        <strain evidence="6">GI5</strain>
    </source>
</reference>